<dbReference type="PATRIC" id="fig|2162.10.peg.1438"/>
<evidence type="ECO:0000259" key="2">
    <source>
        <dbReference type="Pfam" id="PF06119"/>
    </source>
</evidence>
<dbReference type="InterPro" id="IPR013783">
    <property type="entry name" value="Ig-like_fold"/>
</dbReference>
<organism evidence="3 4">
    <name type="scientific">Methanobacterium formicicum</name>
    <dbReference type="NCBI Taxonomy" id="2162"/>
    <lineage>
        <taxon>Archaea</taxon>
        <taxon>Methanobacteriati</taxon>
        <taxon>Methanobacteriota</taxon>
        <taxon>Methanomada group</taxon>
        <taxon>Methanobacteria</taxon>
        <taxon>Methanobacteriales</taxon>
        <taxon>Methanobacteriaceae</taxon>
        <taxon>Methanobacterium</taxon>
    </lineage>
</organism>
<feature type="domain" description="DUF11" evidence="1">
    <location>
        <begin position="163"/>
        <end position="284"/>
    </location>
</feature>
<gene>
    <name evidence="3" type="ORF">MB9_1375</name>
</gene>
<dbReference type="NCBIfam" id="TIGR01451">
    <property type="entry name" value="B_ant_repeat"/>
    <property type="match status" value="6"/>
</dbReference>
<evidence type="ECO:0000313" key="4">
    <source>
        <dbReference type="Proteomes" id="UP000062768"/>
    </source>
</evidence>
<feature type="domain" description="DUF11" evidence="1">
    <location>
        <begin position="992"/>
        <end position="1097"/>
    </location>
</feature>
<dbReference type="Pfam" id="PF01345">
    <property type="entry name" value="DUF11"/>
    <property type="match status" value="8"/>
</dbReference>
<dbReference type="Pfam" id="PF06119">
    <property type="entry name" value="NIDO"/>
    <property type="match status" value="1"/>
</dbReference>
<dbReference type="PANTHER" id="PTHR34819:SF3">
    <property type="entry name" value="CELL SURFACE PROTEIN"/>
    <property type="match status" value="1"/>
</dbReference>
<sequence length="1346" mass="145267">MGKKISKKLFLIIFAFFVTLVFCSAVSAADADVQVNQTVNNSQPNLNDNITLNTTVTNNGPDIATGVQVTNKLPSGLTYKGYTASQGTYDAVTGIWYVGNLNSGQLATLFINATVNQTGTIQTIANKTSENVNDPQLDNNMQEVVLNVPNAVDMSVNQYLWYSSATYYYSNTPVFVVDVRNIGNFDDATNVVVKYIIADGYEYIATNTRGVGTATYDPTTKTITWIIPYMPKGAESTPGGIAFMNVYVRAIDTGVKTTNLTNTAQLVSVDQYDYNNSNNQKSYAITVPTAHDIQVNQNYTTFTDINGDQYIVYYITAVNNGPDDATGVTIKDLLPSGLEWIANTQTSGTTYDKTTGIWYIGNFNYGDAPKTLNITAKILATTGTIKNTAFLTAPLLPNFLDWNYDNNAQTTVLVLSGDYAPKTNITVNQYLWYSSATYYYDNTPVFVVDVRNVGNTAEYDDATNVVVKYIIADGYEYIATNTRGVGTATYDPTTKTITWIIPYMPKGAESTPGGIAFMNVYVRAIDTGVKTTNLTNTAQLVSPVYTVQPSKSYSITVPEAHDIQVNQNVTGSTNYNDIVTITITATNNGPDNATGVSIKDLLPSGLEWIANTQTSGTTYDKTTGIWYIGNFNYGDAPKTLNITARIKSTGTITNTAALTAPLLPNFLDWNYDNNVQTCTIEVPAAAYIGVSQSINNTSPTVNDTIAITVNAHNNGPDLATGINISDILPNGLEFVSCSTNYGSYSNGLWTIKNLLSGEIATLTIIAKAINVGNFTNIANKTFENQFDWNSTNNTASVNLSISGVIPKDIFTDEGEPGGVINDDDGTTSAITLPFPITFYGQTYNTIYINVNGLVSFGVPMPGPYYRDLPDNVPYIAAFWGDLDITNAGSVYYTIEDGKIVITWDHVPGYTQTDKFNTFRIIINSNGTYTFDYDDLQWANDLSNINSKVIINSGSGTNPTKTFWSGAQDLNLIANKEISFDSNGNLLAPYSHIGIDYTVNNSTPNYQDNVVYTITATNNGPTTATNVNIKSLIPSGLIYVSSSSPNYNSNTGIWTIGSLAPGSSIILTITAKVNQTGTITTYANTTKQDQFDPNPYDAKTSTLSVPNAAHLAVTYTVNNSTPNYQGNVVYTITANNNGPNTATGINISSKLPSGLTYVSSSSSNYNSNTGIWSIASLTSGSSVTLTITAKVNQTGTITTYANTTAQNQYDPNGYEKKTLTLTVPKAADIGVTVSASTTRPGWYSTFYIYIDVVNNGPDTSNGVEVTTSLPSGISFESVSSIPTGTSYNSNTGKWTIGTLASGQSMRLALLVERTFWFGSRTVNAQKTAETEYDPVTTNDSGSVVIQN</sequence>
<feature type="domain" description="DUF11" evidence="1">
    <location>
        <begin position="32"/>
        <end position="144"/>
    </location>
</feature>
<dbReference type="Gene3D" id="2.60.40.3080">
    <property type="match status" value="1"/>
</dbReference>
<dbReference type="Gene3D" id="2.60.40.10">
    <property type="entry name" value="Immunoglobulins"/>
    <property type="match status" value="1"/>
</dbReference>
<feature type="domain" description="DUF11" evidence="1">
    <location>
        <begin position="689"/>
        <end position="798"/>
    </location>
</feature>
<evidence type="ECO:0000313" key="3">
    <source>
        <dbReference type="EMBL" id="CEL25012.1"/>
    </source>
</evidence>
<dbReference type="GO" id="GO:0007160">
    <property type="term" value="P:cell-matrix adhesion"/>
    <property type="evidence" value="ECO:0007669"/>
    <property type="project" value="InterPro"/>
</dbReference>
<dbReference type="EMBL" id="LN734822">
    <property type="protein sequence ID" value="CEL25012.1"/>
    <property type="molecule type" value="Genomic_DNA"/>
</dbReference>
<dbReference type="RefSeq" id="WP_060537800.1">
    <property type="nucleotide sequence ID" value="NZ_LN734822.1"/>
</dbReference>
<dbReference type="PANTHER" id="PTHR34819">
    <property type="entry name" value="LARGE CYSTEINE-RICH PERIPLASMIC PROTEIN OMCB"/>
    <property type="match status" value="1"/>
</dbReference>
<dbReference type="GeneID" id="26739619"/>
<dbReference type="Gene3D" id="2.60.40.1170">
    <property type="entry name" value="Mu homology domain, subdomain B"/>
    <property type="match status" value="4"/>
</dbReference>
<feature type="domain" description="DUF11" evidence="1">
    <location>
        <begin position="1110"/>
        <end position="1211"/>
    </location>
</feature>
<accession>A0A0S4FSW2</accession>
<dbReference type="InterPro" id="IPR051172">
    <property type="entry name" value="Chlamydia_OmcB"/>
</dbReference>
<proteinExistence type="predicted"/>
<feature type="domain" description="DUF11" evidence="1">
    <location>
        <begin position="562"/>
        <end position="680"/>
    </location>
</feature>
<protein>
    <submittedName>
        <fullName evidence="3">Secreted protein</fullName>
    </submittedName>
</protein>
<dbReference type="Proteomes" id="UP000062768">
    <property type="component" value="Chromosome I"/>
</dbReference>
<reference evidence="3" key="1">
    <citation type="submission" date="2014-09" db="EMBL/GenBank/DDBJ databases">
        <authorList>
            <person name="Wibberg D."/>
        </authorList>
    </citation>
    <scope>NUCLEOTIDE SEQUENCE [LARGE SCALE GENOMIC DNA]</scope>
    <source>
        <strain evidence="3">Mb9</strain>
    </source>
</reference>
<feature type="domain" description="DUF11" evidence="1">
    <location>
        <begin position="292"/>
        <end position="411"/>
    </location>
</feature>
<dbReference type="InterPro" id="IPR001434">
    <property type="entry name" value="OmcB-like_DUF11"/>
</dbReference>
<name>A0A0S4FSW2_METFO</name>
<evidence type="ECO:0000259" key="1">
    <source>
        <dbReference type="Pfam" id="PF01345"/>
    </source>
</evidence>
<keyword evidence="4" id="KW-1185">Reference proteome</keyword>
<dbReference type="InterPro" id="IPR047589">
    <property type="entry name" value="DUF11_rpt"/>
</dbReference>
<feature type="domain" description="DUF11" evidence="1">
    <location>
        <begin position="1227"/>
        <end position="1343"/>
    </location>
</feature>
<feature type="domain" description="NIDO" evidence="2">
    <location>
        <begin position="844"/>
        <end position="896"/>
    </location>
</feature>
<dbReference type="InterPro" id="IPR003886">
    <property type="entry name" value="NIDO_dom"/>
</dbReference>